<feature type="compositionally biased region" description="Basic and acidic residues" evidence="1">
    <location>
        <begin position="282"/>
        <end position="293"/>
    </location>
</feature>
<evidence type="ECO:0000259" key="2">
    <source>
        <dbReference type="Pfam" id="PF23086"/>
    </source>
</evidence>
<dbReference type="GeneID" id="101863341"/>
<feature type="compositionally biased region" description="Polar residues" evidence="1">
    <location>
        <begin position="365"/>
        <end position="376"/>
    </location>
</feature>
<protein>
    <submittedName>
        <fullName evidence="4">Uncharacterized protein LOC101863341 isoform X1</fullName>
    </submittedName>
</protein>
<feature type="compositionally biased region" description="Basic and acidic residues" evidence="1">
    <location>
        <begin position="742"/>
        <end position="759"/>
    </location>
</feature>
<dbReference type="Proteomes" id="UP000694888">
    <property type="component" value="Unplaced"/>
</dbReference>
<dbReference type="RefSeq" id="XP_012937594.2">
    <property type="nucleotide sequence ID" value="XM_013082140.2"/>
</dbReference>
<gene>
    <name evidence="4" type="primary">LOC101863341</name>
</gene>
<feature type="compositionally biased region" description="Polar residues" evidence="1">
    <location>
        <begin position="305"/>
        <end position="319"/>
    </location>
</feature>
<evidence type="ECO:0000313" key="4">
    <source>
        <dbReference type="RefSeq" id="XP_012937594.2"/>
    </source>
</evidence>
<dbReference type="PANTHER" id="PTHR15197">
    <property type="entry name" value="COILIN P80"/>
    <property type="match status" value="1"/>
</dbReference>
<dbReference type="InterPro" id="IPR024822">
    <property type="entry name" value="Coilin"/>
</dbReference>
<feature type="region of interest" description="Disordered" evidence="1">
    <location>
        <begin position="365"/>
        <end position="427"/>
    </location>
</feature>
<evidence type="ECO:0000256" key="1">
    <source>
        <dbReference type="SAM" id="MobiDB-lite"/>
    </source>
</evidence>
<feature type="region of interest" description="Disordered" evidence="1">
    <location>
        <begin position="778"/>
        <end position="804"/>
    </location>
</feature>
<evidence type="ECO:0000313" key="3">
    <source>
        <dbReference type="Proteomes" id="UP000694888"/>
    </source>
</evidence>
<feature type="compositionally biased region" description="Basic and acidic residues" evidence="1">
    <location>
        <begin position="414"/>
        <end position="425"/>
    </location>
</feature>
<feature type="region of interest" description="Disordered" evidence="1">
    <location>
        <begin position="497"/>
        <end position="548"/>
    </location>
</feature>
<organism evidence="3 4">
    <name type="scientific">Aplysia californica</name>
    <name type="common">California sea hare</name>
    <dbReference type="NCBI Taxonomy" id="6500"/>
    <lineage>
        <taxon>Eukaryota</taxon>
        <taxon>Metazoa</taxon>
        <taxon>Spiralia</taxon>
        <taxon>Lophotrochozoa</taxon>
        <taxon>Mollusca</taxon>
        <taxon>Gastropoda</taxon>
        <taxon>Heterobranchia</taxon>
        <taxon>Euthyneura</taxon>
        <taxon>Tectipleura</taxon>
        <taxon>Aplysiida</taxon>
        <taxon>Aplysioidea</taxon>
        <taxon>Aplysiidae</taxon>
        <taxon>Aplysia</taxon>
    </lineage>
</organism>
<dbReference type="Pfam" id="PF23086">
    <property type="entry name" value="Tudor_Coilin"/>
    <property type="match status" value="1"/>
</dbReference>
<name>A0ABM0ZZA1_APLCA</name>
<feature type="domain" description="Coilin tudor" evidence="2">
    <location>
        <begin position="819"/>
        <end position="918"/>
    </location>
</feature>
<feature type="region of interest" description="Disordered" evidence="1">
    <location>
        <begin position="280"/>
        <end position="328"/>
    </location>
</feature>
<feature type="compositionally biased region" description="Basic and acidic residues" evidence="1">
    <location>
        <begin position="788"/>
        <end position="804"/>
    </location>
</feature>
<dbReference type="PANTHER" id="PTHR15197:SF0">
    <property type="entry name" value="COILIN"/>
    <property type="match status" value="1"/>
</dbReference>
<accession>A0ABM0ZZA1</accession>
<dbReference type="InterPro" id="IPR056398">
    <property type="entry name" value="Tudor_Coilin"/>
</dbReference>
<reference evidence="4" key="1">
    <citation type="submission" date="2025-08" db="UniProtKB">
        <authorList>
            <consortium name="RefSeq"/>
        </authorList>
    </citation>
    <scope>IDENTIFICATION</scope>
</reference>
<feature type="region of interest" description="Disordered" evidence="1">
    <location>
        <begin position="731"/>
        <end position="759"/>
    </location>
</feature>
<proteinExistence type="predicted"/>
<feature type="compositionally biased region" description="Basic residues" evidence="1">
    <location>
        <begin position="521"/>
        <end position="531"/>
    </location>
</feature>
<keyword evidence="3" id="KW-1185">Reference proteome</keyword>
<feature type="compositionally biased region" description="Basic and acidic residues" evidence="1">
    <location>
        <begin position="392"/>
        <end position="405"/>
    </location>
</feature>
<sequence length="920" mass="101404">MAARMSMSPHGRFPKSARIRVYSTMPPDASLYYFDSFWHLLYYSECPKVTHVETKLLKAIKLLEHSSKPYASLTNTGGEQSQFDEFGAVTMLQPPEYSPTHLSSLTTTSTPGITSVVSVSQQLNVSENQALSSNSKSVSPPKRMRVVPKNDFLVSTPRPSRSRFISRPRAHDLCSSSSNAQEVTVVLRGEESVSCPEFNNSGADYYFLDLDIVEIGNQEYYKTCSLWLSGCLIPSFESSRILKDGDTVYVQIVYTPKDSSLEQQVSVSKPIVTIAGNGGDYARSRTISEETGKRKSPQKRRPSNYEPSLNHNQSLTAPSDNKKTHRRSECKGYKCFAPRKESEINLEAGVSGDYSASGAVGGYNETLTPDQGSSAGCCNGNGEGAVRKKSRQKENLRAESEDSRSVKKLTGNKTDFDTPGEHSNFDKSQAAQDTESHLFASECQPQRANLMSPEIQSLLRKKIAQLSKEKERSKKLNPGKGTVASCANLASSFAETKKRLASQPPSTTITNEEIADDVVHPKRRRKRKKKGKSEATETVEPAGQPQAPPNYCLNLPIDQQPQNTRLVFEVSSEEEVENVSNENASLIDLSDYAPTIQYFNNLESHGKENCKNSVPASEKDNESFLDVAQPNDKGATSELNAGTKNIESVSTFMAAAAACITSSPDSSAVTPLSKSKKSISGESLSSVHRRANTIAQRFSASLAEKSQKFTVGAAIDPAGKFEELLGRRRVRSRQGLSGSGDASERSCDEDKLKKLPVEEMEKETYDAASVLLSTDLPKSEKVSQQVENDSKNHHDTRKLLDRSGHLSGDRRIEVTPVGIECEKIPVLEGPPQLGDIVAFKVMELGEDYTPSLSSFKIGRVILYDCLNDNIEIEIDRQEAPKKRTGRFEMTFSDEENEVEEPLISAVYSQLYEVRLVRRGC</sequence>